<feature type="transmembrane region" description="Helical" evidence="7">
    <location>
        <begin position="173"/>
        <end position="193"/>
    </location>
</feature>
<feature type="transmembrane region" description="Helical" evidence="7">
    <location>
        <begin position="15"/>
        <end position="40"/>
    </location>
</feature>
<dbReference type="InterPro" id="IPR036259">
    <property type="entry name" value="MFS_trans_sf"/>
</dbReference>
<feature type="transmembrane region" description="Helical" evidence="7">
    <location>
        <begin position="80"/>
        <end position="98"/>
    </location>
</feature>
<evidence type="ECO:0000313" key="10">
    <source>
        <dbReference type="Proteomes" id="UP001470023"/>
    </source>
</evidence>
<name>A0ABV1UMQ0_9ACTN</name>
<evidence type="ECO:0000256" key="2">
    <source>
        <dbReference type="ARBA" id="ARBA00022448"/>
    </source>
</evidence>
<feature type="transmembrane region" description="Helical" evidence="7">
    <location>
        <begin position="293"/>
        <end position="311"/>
    </location>
</feature>
<keyword evidence="5 7" id="KW-1133">Transmembrane helix</keyword>
<gene>
    <name evidence="9" type="ORF">ABT272_43745</name>
</gene>
<dbReference type="Pfam" id="PF07690">
    <property type="entry name" value="MFS_1"/>
    <property type="match status" value="1"/>
</dbReference>
<dbReference type="PANTHER" id="PTHR23517">
    <property type="entry name" value="RESISTANCE PROTEIN MDTM, PUTATIVE-RELATED-RELATED"/>
    <property type="match status" value="1"/>
</dbReference>
<dbReference type="SUPFAM" id="SSF103473">
    <property type="entry name" value="MFS general substrate transporter"/>
    <property type="match status" value="1"/>
</dbReference>
<sequence>MHVGSIDKFQLPRQAWVILGGELVNAIGSGATIPFMLVYLMDVCHLPASSAAALMIIRAFLGFTGAITAGPLIDRLGPKAVATASLIFAGIGSLALCLTSNPIIGISAATACTISAIVCQPALDFLLSVIVPGSRRQTAFAWRQTFMNSGGAAGAALAAVLVGVWSATSGLKLIFLVDAASYISYAAILAILATKIRLPNHTSIPEAGEGGTHEKGSYRLVFRDSPMRFVCITLAVVTAAGFAQLEVSLPALLTQRSGSVTALGWMMSANMVTILLLQLPVQRLLMGRRRSTALFSALIFFSLSWTIILIAGVSSSALIIVGAAFGVAETLFNPVIFTLVNDLSPHHMRGRYNSAQLSCWTGGWMVGAMIATIFFSLIPANGEVLFALCAAALVSGMPLIALLRRSLPAKLTHIPLPSGKLEQVDA</sequence>
<dbReference type="InterPro" id="IPR020846">
    <property type="entry name" value="MFS_dom"/>
</dbReference>
<proteinExistence type="predicted"/>
<dbReference type="Gene3D" id="1.20.1250.20">
    <property type="entry name" value="MFS general substrate transporter like domains"/>
    <property type="match status" value="1"/>
</dbReference>
<dbReference type="PROSITE" id="PS50850">
    <property type="entry name" value="MFS"/>
    <property type="match status" value="1"/>
</dbReference>
<feature type="domain" description="Major facilitator superfamily (MFS) profile" evidence="8">
    <location>
        <begin position="227"/>
        <end position="426"/>
    </location>
</feature>
<dbReference type="EMBL" id="JBEPAZ010000119">
    <property type="protein sequence ID" value="MER6434481.1"/>
    <property type="molecule type" value="Genomic_DNA"/>
</dbReference>
<dbReference type="PANTHER" id="PTHR23517:SF2">
    <property type="entry name" value="MULTIDRUG RESISTANCE PROTEIN MDTH"/>
    <property type="match status" value="1"/>
</dbReference>
<evidence type="ECO:0000313" key="9">
    <source>
        <dbReference type="EMBL" id="MER6434481.1"/>
    </source>
</evidence>
<reference evidence="9 10" key="1">
    <citation type="submission" date="2024-06" db="EMBL/GenBank/DDBJ databases">
        <title>The Natural Products Discovery Center: Release of the First 8490 Sequenced Strains for Exploring Actinobacteria Biosynthetic Diversity.</title>
        <authorList>
            <person name="Kalkreuter E."/>
            <person name="Kautsar S.A."/>
            <person name="Yang D."/>
            <person name="Bader C.D."/>
            <person name="Teijaro C.N."/>
            <person name="Fluegel L."/>
            <person name="Davis C.M."/>
            <person name="Simpson J.R."/>
            <person name="Lauterbach L."/>
            <person name="Steele A.D."/>
            <person name="Gui C."/>
            <person name="Meng S."/>
            <person name="Li G."/>
            <person name="Viehrig K."/>
            <person name="Ye F."/>
            <person name="Su P."/>
            <person name="Kiefer A.F."/>
            <person name="Nichols A."/>
            <person name="Cepeda A.J."/>
            <person name="Yan W."/>
            <person name="Fan B."/>
            <person name="Jiang Y."/>
            <person name="Adhikari A."/>
            <person name="Zheng C.-J."/>
            <person name="Schuster L."/>
            <person name="Cowan T.M."/>
            <person name="Smanski M.J."/>
            <person name="Chevrette M.G."/>
            <person name="De Carvalho L.P.S."/>
            <person name="Shen B."/>
        </authorList>
    </citation>
    <scope>NUCLEOTIDE SEQUENCE [LARGE SCALE GENOMIC DNA]</scope>
    <source>
        <strain evidence="9 10">NPDC001166</strain>
    </source>
</reference>
<evidence type="ECO:0000256" key="7">
    <source>
        <dbReference type="SAM" id="Phobius"/>
    </source>
</evidence>
<feature type="transmembrane region" description="Helical" evidence="7">
    <location>
        <begin position="225"/>
        <end position="243"/>
    </location>
</feature>
<dbReference type="RefSeq" id="WP_352066296.1">
    <property type="nucleotide sequence ID" value="NZ_JBEPAZ010000119.1"/>
</dbReference>
<dbReference type="InterPro" id="IPR011701">
    <property type="entry name" value="MFS"/>
</dbReference>
<protein>
    <submittedName>
        <fullName evidence="9">MFS transporter</fullName>
    </submittedName>
</protein>
<evidence type="ECO:0000256" key="6">
    <source>
        <dbReference type="ARBA" id="ARBA00023136"/>
    </source>
</evidence>
<keyword evidence="2" id="KW-0813">Transport</keyword>
<evidence type="ECO:0000256" key="3">
    <source>
        <dbReference type="ARBA" id="ARBA00022475"/>
    </source>
</evidence>
<evidence type="ECO:0000256" key="5">
    <source>
        <dbReference type="ARBA" id="ARBA00022989"/>
    </source>
</evidence>
<evidence type="ECO:0000256" key="4">
    <source>
        <dbReference type="ARBA" id="ARBA00022692"/>
    </source>
</evidence>
<organism evidence="9 10">
    <name type="scientific">Streptomyces sp. 900105245</name>
    <dbReference type="NCBI Taxonomy" id="3154379"/>
    <lineage>
        <taxon>Bacteria</taxon>
        <taxon>Bacillati</taxon>
        <taxon>Actinomycetota</taxon>
        <taxon>Actinomycetes</taxon>
        <taxon>Kitasatosporales</taxon>
        <taxon>Streptomycetaceae</taxon>
        <taxon>Streptomyces</taxon>
    </lineage>
</organism>
<feature type="transmembrane region" description="Helical" evidence="7">
    <location>
        <begin position="145"/>
        <end position="167"/>
    </location>
</feature>
<keyword evidence="3" id="KW-1003">Cell membrane</keyword>
<keyword evidence="10" id="KW-1185">Reference proteome</keyword>
<evidence type="ECO:0000259" key="8">
    <source>
        <dbReference type="PROSITE" id="PS50850"/>
    </source>
</evidence>
<comment type="caution">
    <text evidence="9">The sequence shown here is derived from an EMBL/GenBank/DDBJ whole genome shotgun (WGS) entry which is preliminary data.</text>
</comment>
<feature type="transmembrane region" description="Helical" evidence="7">
    <location>
        <begin position="52"/>
        <end position="73"/>
    </location>
</feature>
<feature type="transmembrane region" description="Helical" evidence="7">
    <location>
        <begin position="104"/>
        <end position="133"/>
    </location>
</feature>
<dbReference type="InterPro" id="IPR050171">
    <property type="entry name" value="MFS_Transporters"/>
</dbReference>
<feature type="transmembrane region" description="Helical" evidence="7">
    <location>
        <begin position="357"/>
        <end position="378"/>
    </location>
</feature>
<comment type="subcellular location">
    <subcellularLocation>
        <location evidence="1">Cell membrane</location>
        <topology evidence="1">Multi-pass membrane protein</topology>
    </subcellularLocation>
</comment>
<evidence type="ECO:0000256" key="1">
    <source>
        <dbReference type="ARBA" id="ARBA00004651"/>
    </source>
</evidence>
<feature type="transmembrane region" description="Helical" evidence="7">
    <location>
        <begin position="317"/>
        <end position="336"/>
    </location>
</feature>
<keyword evidence="4 7" id="KW-0812">Transmembrane</keyword>
<keyword evidence="6 7" id="KW-0472">Membrane</keyword>
<feature type="transmembrane region" description="Helical" evidence="7">
    <location>
        <begin position="384"/>
        <end position="403"/>
    </location>
</feature>
<feature type="transmembrane region" description="Helical" evidence="7">
    <location>
        <begin position="263"/>
        <end position="281"/>
    </location>
</feature>
<accession>A0ABV1UMQ0</accession>
<dbReference type="Proteomes" id="UP001470023">
    <property type="component" value="Unassembled WGS sequence"/>
</dbReference>